<evidence type="ECO:0000313" key="2">
    <source>
        <dbReference type="Proteomes" id="UP000824540"/>
    </source>
</evidence>
<protein>
    <submittedName>
        <fullName evidence="1">Uncharacterized protein</fullName>
    </submittedName>
</protein>
<dbReference type="AlphaFoldDB" id="A0A8T2N7S1"/>
<keyword evidence="2" id="KW-1185">Reference proteome</keyword>
<gene>
    <name evidence="1" type="ORF">JZ751_004579</name>
</gene>
<evidence type="ECO:0000313" key="1">
    <source>
        <dbReference type="EMBL" id="KAG9335450.1"/>
    </source>
</evidence>
<organism evidence="1 2">
    <name type="scientific">Albula glossodonta</name>
    <name type="common">roundjaw bonefish</name>
    <dbReference type="NCBI Taxonomy" id="121402"/>
    <lineage>
        <taxon>Eukaryota</taxon>
        <taxon>Metazoa</taxon>
        <taxon>Chordata</taxon>
        <taxon>Craniata</taxon>
        <taxon>Vertebrata</taxon>
        <taxon>Euteleostomi</taxon>
        <taxon>Actinopterygii</taxon>
        <taxon>Neopterygii</taxon>
        <taxon>Teleostei</taxon>
        <taxon>Albuliformes</taxon>
        <taxon>Albulidae</taxon>
        <taxon>Albula</taxon>
    </lineage>
</organism>
<sequence length="61" mass="6417">MTFSGNSSSSDEGVLAALCSLMLTAACHHMREGLQTADGDRFYLDLLVLGGSWKQPLGEAG</sequence>
<accession>A0A8T2N7S1</accession>
<proteinExistence type="predicted"/>
<reference evidence="1" key="1">
    <citation type="thesis" date="2021" institute="BYU ScholarsArchive" country="Provo, UT, USA">
        <title>Applications of and Algorithms for Genome Assembly and Genomic Analyses with an Emphasis on Marine Teleosts.</title>
        <authorList>
            <person name="Pickett B.D."/>
        </authorList>
    </citation>
    <scope>NUCLEOTIDE SEQUENCE</scope>
    <source>
        <strain evidence="1">HI-2016</strain>
    </source>
</reference>
<dbReference type="Proteomes" id="UP000824540">
    <property type="component" value="Unassembled WGS sequence"/>
</dbReference>
<comment type="caution">
    <text evidence="1">The sequence shown here is derived from an EMBL/GenBank/DDBJ whole genome shotgun (WGS) entry which is preliminary data.</text>
</comment>
<name>A0A8T2N7S1_9TELE</name>
<dbReference type="EMBL" id="JAFBMS010000119">
    <property type="protein sequence ID" value="KAG9335450.1"/>
    <property type="molecule type" value="Genomic_DNA"/>
</dbReference>